<name>A0ACC2WCA7_9TREE</name>
<dbReference type="Proteomes" id="UP001227268">
    <property type="component" value="Unassembled WGS sequence"/>
</dbReference>
<reference evidence="1" key="1">
    <citation type="submission" date="2023-04" db="EMBL/GenBank/DDBJ databases">
        <title>Draft Genome sequencing of Naganishia species isolated from polar environments using Oxford Nanopore Technology.</title>
        <authorList>
            <person name="Leo P."/>
            <person name="Venkateswaran K."/>
        </authorList>
    </citation>
    <scope>NUCLEOTIDE SEQUENCE</scope>
    <source>
        <strain evidence="1">MNA-CCFEE 5423</strain>
    </source>
</reference>
<keyword evidence="2" id="KW-1185">Reference proteome</keyword>
<sequence>MSTQQQEATEDGMPTSQSPTKEDCSVHISALLDQTLDSISQTREKFLQESKRIQAYVDLVEVEERTTTTQPRTRCQIFLDLLQGFITTHPQYATPQAVLARIRGDEAAAALTIARDRGDVVTVDMLSFFQEEGIRGLNVFECFNDFVAVNWRTSG</sequence>
<protein>
    <submittedName>
        <fullName evidence="1">Uncharacterized protein</fullName>
    </submittedName>
</protein>
<organism evidence="1 2">
    <name type="scientific">Naganishia friedmannii</name>
    <dbReference type="NCBI Taxonomy" id="89922"/>
    <lineage>
        <taxon>Eukaryota</taxon>
        <taxon>Fungi</taxon>
        <taxon>Dikarya</taxon>
        <taxon>Basidiomycota</taxon>
        <taxon>Agaricomycotina</taxon>
        <taxon>Tremellomycetes</taxon>
        <taxon>Filobasidiales</taxon>
        <taxon>Filobasidiaceae</taxon>
        <taxon>Naganishia</taxon>
    </lineage>
</organism>
<evidence type="ECO:0000313" key="2">
    <source>
        <dbReference type="Proteomes" id="UP001227268"/>
    </source>
</evidence>
<gene>
    <name evidence="1" type="ORF">QFC21_000085</name>
</gene>
<comment type="caution">
    <text evidence="1">The sequence shown here is derived from an EMBL/GenBank/DDBJ whole genome shotgun (WGS) entry which is preliminary data.</text>
</comment>
<dbReference type="EMBL" id="JASBWT010000001">
    <property type="protein sequence ID" value="KAJ9108765.1"/>
    <property type="molecule type" value="Genomic_DNA"/>
</dbReference>
<evidence type="ECO:0000313" key="1">
    <source>
        <dbReference type="EMBL" id="KAJ9108765.1"/>
    </source>
</evidence>
<accession>A0ACC2WCA7</accession>
<proteinExistence type="predicted"/>